<evidence type="ECO:0000313" key="1">
    <source>
        <dbReference type="EMBL" id="OOK74853.1"/>
    </source>
</evidence>
<comment type="caution">
    <text evidence="1">The sequence shown here is derived from an EMBL/GenBank/DDBJ whole genome shotgun (WGS) entry which is preliminary data.</text>
</comment>
<name>A0A1V3X6I4_MYCKA</name>
<proteinExistence type="predicted"/>
<protein>
    <submittedName>
        <fullName evidence="1">Uncharacterized protein</fullName>
    </submittedName>
</protein>
<gene>
    <name evidence="1" type="ORF">BZL29_4380</name>
</gene>
<dbReference type="EMBL" id="MVBN01000004">
    <property type="protein sequence ID" value="OOK74853.1"/>
    <property type="molecule type" value="Genomic_DNA"/>
</dbReference>
<reference evidence="1 2" key="1">
    <citation type="submission" date="2017-02" db="EMBL/GenBank/DDBJ databases">
        <title>Complete genome sequences of Mycobacterium kansasii strains isolated from rhesus macaques.</title>
        <authorList>
            <person name="Panda A."/>
            <person name="Nagaraj S."/>
            <person name="Zhao X."/>
            <person name="Tettelin H."/>
            <person name="Detolla L.J."/>
        </authorList>
    </citation>
    <scope>NUCLEOTIDE SEQUENCE [LARGE SCALE GENOMIC DNA]</scope>
    <source>
        <strain evidence="1 2">11-3469</strain>
    </source>
</reference>
<dbReference type="AlphaFoldDB" id="A0A1V3X6I4"/>
<sequence>MDSGMATMVELKEISAAWQAWAGAPDGWLAMPHGEILCRA</sequence>
<accession>A0A1V3X6I4</accession>
<organism evidence="1 2">
    <name type="scientific">Mycobacterium kansasii</name>
    <dbReference type="NCBI Taxonomy" id="1768"/>
    <lineage>
        <taxon>Bacteria</taxon>
        <taxon>Bacillati</taxon>
        <taxon>Actinomycetota</taxon>
        <taxon>Actinomycetes</taxon>
        <taxon>Mycobacteriales</taxon>
        <taxon>Mycobacteriaceae</taxon>
        <taxon>Mycobacterium</taxon>
    </lineage>
</organism>
<evidence type="ECO:0000313" key="2">
    <source>
        <dbReference type="Proteomes" id="UP000188532"/>
    </source>
</evidence>
<dbReference type="Proteomes" id="UP000188532">
    <property type="component" value="Unassembled WGS sequence"/>
</dbReference>